<sequence>MTSRDKNLMIYDMGLIRGTSLQGYSELVRSLGGDPNALLRAVKIPPSAAGQFDTYLGHRGVIGAIESAATVTGTPDFGRLLAQRQGIEILGPIGAAARTARNFGEALGSFREYLAVYSPNIQATVQPHHDHHYIFLDLRIVLRPRPALRQTLELTLGVTLNILKLFLGPTYRPVSVHVPHEALTPEREYRRYFGAPARFGEPSCGFTILAAELDRPLSDDETAHRALRAYLDSISGVDHNDLDESVQRLISHLLPTGGLSIGVVARQLDLHPRTLQRRLADQGTTFEALVDRTRMDLADRLLRETDMPMTQLAGVLGYSEQSVLVWASRRWFGTTPTHRRRDAQHG</sequence>
<protein>
    <submittedName>
        <fullName evidence="3">AraC family transcriptional regulator</fullName>
    </submittedName>
</protein>
<dbReference type="EMBL" id="CP079105">
    <property type="protein sequence ID" value="QXQ15512.1"/>
    <property type="molecule type" value="Genomic_DNA"/>
</dbReference>
<evidence type="ECO:0000313" key="3">
    <source>
        <dbReference type="EMBL" id="QXQ15512.1"/>
    </source>
</evidence>
<dbReference type="InterPro" id="IPR032687">
    <property type="entry name" value="AraC-type_N"/>
</dbReference>
<evidence type="ECO:0000313" key="4">
    <source>
        <dbReference type="Proteomes" id="UP000887023"/>
    </source>
</evidence>
<accession>A0ABX8SF06</accession>
<dbReference type="PROSITE" id="PS01124">
    <property type="entry name" value="HTH_ARAC_FAMILY_2"/>
    <property type="match status" value="1"/>
</dbReference>
<dbReference type="InterPro" id="IPR018060">
    <property type="entry name" value="HTH_AraC"/>
</dbReference>
<name>A0ABX8SF06_9ACTN</name>
<proteinExistence type="predicted"/>
<evidence type="ECO:0000259" key="2">
    <source>
        <dbReference type="PROSITE" id="PS01124"/>
    </source>
</evidence>
<dbReference type="Pfam" id="PF12625">
    <property type="entry name" value="Arabinose_bd"/>
    <property type="match status" value="1"/>
</dbReference>
<evidence type="ECO:0000256" key="1">
    <source>
        <dbReference type="ARBA" id="ARBA00023125"/>
    </source>
</evidence>
<gene>
    <name evidence="3" type="ORF">KV203_09575</name>
</gene>
<dbReference type="PANTHER" id="PTHR47894">
    <property type="entry name" value="HTH-TYPE TRANSCRIPTIONAL REGULATOR GADX"/>
    <property type="match status" value="1"/>
</dbReference>
<reference evidence="3" key="1">
    <citation type="submission" date="2021-07" db="EMBL/GenBank/DDBJ databases">
        <title>Candidatus Kaistella beijingensis sp. nov. isolated from a municipal wastewater treatment plant is involved in sludge foaming.</title>
        <authorList>
            <person name="Song Y."/>
            <person name="Liu S.-J."/>
        </authorList>
    </citation>
    <scope>NUCLEOTIDE SEQUENCE</scope>
    <source>
        <strain evidence="3">DSM 43998</strain>
    </source>
</reference>
<dbReference type="RefSeq" id="WP_217995968.1">
    <property type="nucleotide sequence ID" value="NZ_CBCRUZ010000001.1"/>
</dbReference>
<keyword evidence="4" id="KW-1185">Reference proteome</keyword>
<dbReference type="PANTHER" id="PTHR47894:SF4">
    <property type="entry name" value="HTH-TYPE TRANSCRIPTIONAL REGULATOR GADX"/>
    <property type="match status" value="1"/>
</dbReference>
<organism evidence="3 4">
    <name type="scientific">Skermania pinensis</name>
    <dbReference type="NCBI Taxonomy" id="39122"/>
    <lineage>
        <taxon>Bacteria</taxon>
        <taxon>Bacillati</taxon>
        <taxon>Actinomycetota</taxon>
        <taxon>Actinomycetes</taxon>
        <taxon>Mycobacteriales</taxon>
        <taxon>Gordoniaceae</taxon>
        <taxon>Skermania</taxon>
    </lineage>
</organism>
<feature type="domain" description="HTH araC/xylS-type" evidence="2">
    <location>
        <begin position="244"/>
        <end position="342"/>
    </location>
</feature>
<dbReference type="SMART" id="SM00342">
    <property type="entry name" value="HTH_ARAC"/>
    <property type="match status" value="1"/>
</dbReference>
<keyword evidence="1" id="KW-0238">DNA-binding</keyword>
<dbReference type="Pfam" id="PF12833">
    <property type="entry name" value="HTH_18"/>
    <property type="match status" value="1"/>
</dbReference>
<dbReference type="Proteomes" id="UP000887023">
    <property type="component" value="Chromosome"/>
</dbReference>